<dbReference type="Proteomes" id="UP000199409">
    <property type="component" value="Unassembled WGS sequence"/>
</dbReference>
<keyword evidence="9 16" id="KW-0418">Kinase</keyword>
<dbReference type="Pfam" id="PF14689">
    <property type="entry name" value="SPOB_a"/>
    <property type="match status" value="1"/>
</dbReference>
<keyword evidence="12" id="KW-0902">Two-component regulatory system</keyword>
<dbReference type="InterPro" id="IPR016120">
    <property type="entry name" value="Sig_transdc_His_kin_SpoOB"/>
</dbReference>
<dbReference type="InterPro" id="IPR036890">
    <property type="entry name" value="HATPase_C_sf"/>
</dbReference>
<dbReference type="InterPro" id="IPR004358">
    <property type="entry name" value="Sig_transdc_His_kin-like_C"/>
</dbReference>
<dbReference type="EC" id="2.7.13.3" evidence="3"/>
<dbReference type="GO" id="GO:0000155">
    <property type="term" value="F:phosphorelay sensor kinase activity"/>
    <property type="evidence" value="ECO:0007669"/>
    <property type="project" value="InterPro"/>
</dbReference>
<evidence type="ECO:0000313" key="16">
    <source>
        <dbReference type="EMBL" id="SDZ94990.1"/>
    </source>
</evidence>
<dbReference type="Gene3D" id="1.10.287.130">
    <property type="match status" value="1"/>
</dbReference>
<evidence type="ECO:0000313" key="17">
    <source>
        <dbReference type="Proteomes" id="UP000199409"/>
    </source>
</evidence>
<dbReference type="InterPro" id="IPR050980">
    <property type="entry name" value="2C_sensor_his_kinase"/>
</dbReference>
<dbReference type="SMART" id="SM00091">
    <property type="entry name" value="PAS"/>
    <property type="match status" value="1"/>
</dbReference>
<dbReference type="EMBL" id="FNQN01000002">
    <property type="protein sequence ID" value="SDZ94990.1"/>
    <property type="molecule type" value="Genomic_DNA"/>
</dbReference>
<dbReference type="SUPFAM" id="SSF55785">
    <property type="entry name" value="PYP-like sensor domain (PAS domain)"/>
    <property type="match status" value="1"/>
</dbReference>
<dbReference type="Pfam" id="PF00989">
    <property type="entry name" value="PAS"/>
    <property type="match status" value="1"/>
</dbReference>
<evidence type="ECO:0000256" key="12">
    <source>
        <dbReference type="ARBA" id="ARBA00023012"/>
    </source>
</evidence>
<evidence type="ECO:0000256" key="6">
    <source>
        <dbReference type="ARBA" id="ARBA00022679"/>
    </source>
</evidence>
<dbReference type="SUPFAM" id="SSF55890">
    <property type="entry name" value="Sporulation response regulatory protein Spo0B"/>
    <property type="match status" value="1"/>
</dbReference>
<evidence type="ECO:0000256" key="9">
    <source>
        <dbReference type="ARBA" id="ARBA00022777"/>
    </source>
</evidence>
<dbReference type="STRING" id="37625.SAMN05660420_00846"/>
<feature type="transmembrane region" description="Helical" evidence="14">
    <location>
        <begin position="181"/>
        <end position="200"/>
    </location>
</feature>
<feature type="domain" description="Histidine kinase" evidence="15">
    <location>
        <begin position="340"/>
        <end position="532"/>
    </location>
</feature>
<evidence type="ECO:0000256" key="3">
    <source>
        <dbReference type="ARBA" id="ARBA00012438"/>
    </source>
</evidence>
<accession>A0A1H3X6V7</accession>
<dbReference type="SUPFAM" id="SSF103190">
    <property type="entry name" value="Sensory domain-like"/>
    <property type="match status" value="1"/>
</dbReference>
<evidence type="ECO:0000256" key="11">
    <source>
        <dbReference type="ARBA" id="ARBA00022989"/>
    </source>
</evidence>
<evidence type="ECO:0000256" key="2">
    <source>
        <dbReference type="ARBA" id="ARBA00004651"/>
    </source>
</evidence>
<keyword evidence="6" id="KW-0808">Transferase</keyword>
<evidence type="ECO:0000256" key="8">
    <source>
        <dbReference type="ARBA" id="ARBA00022741"/>
    </source>
</evidence>
<name>A0A1H3X6V7_9BACT</name>
<dbReference type="AlphaFoldDB" id="A0A1H3X6V7"/>
<sequence length="532" mass="57958">MLFYQLIDKFLPRRLQTKLSLLVTALLMILVSLIGALFSDSAEKLLREQIGQKAVSVAEVVAINQQIRTGLLNRDVQLVQSVAEAIRYATGAEYVVVGDTEEIRLSHPNPERIGKHFVGGDLGEALLEGRSYASLAVGTLGPSLRGIVPIRDDQQNVAGFVAVGYLISDINQMIHDKQLEILSYVGIVLLFGVFGATLIARGLKAAIMGLEVHEIAALFHERNAIIGAIREGIIAVDGRGELTFVNTAARRYLGNDFDKNLHGQPLKEVCPCPDLAEALHAGVKVLDQEMEMLNRPMIVNILPLDPKRGGLVVSFRPKDELDRLARELSHVQEYSELLRAQTHEYSNKMHTIAGLIQLGAHQEALDLVINESSGYQQLIHNLAKSVPDPVVAGVILGKYNRACELKIELEFDAQNSFVDLPADIERESLVTILGNLLDNAFDAVREAKGQQLVRLYLTDLGHDLIIEVEDAGKGVAAEVVDDLFTVGVTTKAGHGRGTGLSLVKRAVESLNGQMTFSDGELGGALFTVILPK</sequence>
<keyword evidence="13 14" id="KW-0472">Membrane</keyword>
<dbReference type="Gene3D" id="3.30.565.10">
    <property type="entry name" value="Histidine kinase-like ATPase, C-terminal domain"/>
    <property type="match status" value="1"/>
</dbReference>
<evidence type="ECO:0000256" key="7">
    <source>
        <dbReference type="ARBA" id="ARBA00022692"/>
    </source>
</evidence>
<evidence type="ECO:0000259" key="15">
    <source>
        <dbReference type="PROSITE" id="PS50109"/>
    </source>
</evidence>
<gene>
    <name evidence="16" type="ORF">SAMN05660420_00846</name>
</gene>
<dbReference type="InterPro" id="IPR003594">
    <property type="entry name" value="HATPase_dom"/>
</dbReference>
<dbReference type="PANTHER" id="PTHR44936:SF10">
    <property type="entry name" value="SENSOR PROTEIN RSTB"/>
    <property type="match status" value="1"/>
</dbReference>
<dbReference type="PANTHER" id="PTHR44936">
    <property type="entry name" value="SENSOR PROTEIN CREC"/>
    <property type="match status" value="1"/>
</dbReference>
<dbReference type="InterPro" id="IPR005467">
    <property type="entry name" value="His_kinase_dom"/>
</dbReference>
<dbReference type="PROSITE" id="PS50109">
    <property type="entry name" value="HIS_KIN"/>
    <property type="match status" value="1"/>
</dbReference>
<protein>
    <recommendedName>
        <fullName evidence="3">histidine kinase</fullName>
        <ecNumber evidence="3">2.7.13.3</ecNumber>
    </recommendedName>
</protein>
<dbReference type="Pfam" id="PF02518">
    <property type="entry name" value="HATPase_c"/>
    <property type="match status" value="1"/>
</dbReference>
<keyword evidence="10" id="KW-0067">ATP-binding</keyword>
<dbReference type="InterPro" id="IPR033463">
    <property type="entry name" value="sCache_3"/>
</dbReference>
<dbReference type="InterPro" id="IPR029151">
    <property type="entry name" value="Sensor-like_sf"/>
</dbReference>
<evidence type="ECO:0000256" key="10">
    <source>
        <dbReference type="ARBA" id="ARBA00022840"/>
    </source>
</evidence>
<keyword evidence="11 14" id="KW-1133">Transmembrane helix</keyword>
<dbReference type="RefSeq" id="WP_217637432.1">
    <property type="nucleotide sequence ID" value="NZ_FNQN01000002.1"/>
</dbReference>
<dbReference type="Gene3D" id="3.30.450.20">
    <property type="entry name" value="PAS domain"/>
    <property type="match status" value="2"/>
</dbReference>
<keyword evidence="4" id="KW-1003">Cell membrane</keyword>
<evidence type="ECO:0000256" key="1">
    <source>
        <dbReference type="ARBA" id="ARBA00000085"/>
    </source>
</evidence>
<dbReference type="SUPFAM" id="SSF55874">
    <property type="entry name" value="ATPase domain of HSP90 chaperone/DNA topoisomerase II/histidine kinase"/>
    <property type="match status" value="1"/>
</dbReference>
<evidence type="ECO:0000256" key="4">
    <source>
        <dbReference type="ARBA" id="ARBA00022475"/>
    </source>
</evidence>
<dbReference type="PRINTS" id="PR00344">
    <property type="entry name" value="BCTRLSENSOR"/>
</dbReference>
<dbReference type="SMART" id="SM00387">
    <property type="entry name" value="HATPase_c"/>
    <property type="match status" value="1"/>
</dbReference>
<dbReference type="GO" id="GO:0005886">
    <property type="term" value="C:plasma membrane"/>
    <property type="evidence" value="ECO:0007669"/>
    <property type="project" value="UniProtKB-SubCell"/>
</dbReference>
<dbReference type="CDD" id="cd00130">
    <property type="entry name" value="PAS"/>
    <property type="match status" value="1"/>
</dbReference>
<dbReference type="InterPro" id="IPR035965">
    <property type="entry name" value="PAS-like_dom_sf"/>
</dbReference>
<keyword evidence="5" id="KW-0597">Phosphoprotein</keyword>
<keyword evidence="17" id="KW-1185">Reference proteome</keyword>
<keyword evidence="7 14" id="KW-0812">Transmembrane</keyword>
<dbReference type="GO" id="GO:0006355">
    <property type="term" value="P:regulation of DNA-templated transcription"/>
    <property type="evidence" value="ECO:0007669"/>
    <property type="project" value="InterPro"/>
</dbReference>
<comment type="catalytic activity">
    <reaction evidence="1">
        <text>ATP + protein L-histidine = ADP + protein N-phospho-L-histidine.</text>
        <dbReference type="EC" id="2.7.13.3"/>
    </reaction>
</comment>
<proteinExistence type="predicted"/>
<evidence type="ECO:0000256" key="5">
    <source>
        <dbReference type="ARBA" id="ARBA00022553"/>
    </source>
</evidence>
<evidence type="ECO:0000256" key="14">
    <source>
        <dbReference type="SAM" id="Phobius"/>
    </source>
</evidence>
<evidence type="ECO:0000256" key="13">
    <source>
        <dbReference type="ARBA" id="ARBA00023136"/>
    </source>
</evidence>
<dbReference type="InterPro" id="IPR000014">
    <property type="entry name" value="PAS"/>
</dbReference>
<keyword evidence="8" id="KW-0547">Nucleotide-binding</keyword>
<dbReference type="InterPro" id="IPR013767">
    <property type="entry name" value="PAS_fold"/>
</dbReference>
<dbReference type="Pfam" id="PF17203">
    <property type="entry name" value="sCache_3_2"/>
    <property type="match status" value="1"/>
</dbReference>
<organism evidence="16 17">
    <name type="scientific">Desulfuromusa kysingii</name>
    <dbReference type="NCBI Taxonomy" id="37625"/>
    <lineage>
        <taxon>Bacteria</taxon>
        <taxon>Pseudomonadati</taxon>
        <taxon>Thermodesulfobacteriota</taxon>
        <taxon>Desulfuromonadia</taxon>
        <taxon>Desulfuromonadales</taxon>
        <taxon>Geopsychrobacteraceae</taxon>
        <taxon>Desulfuromusa</taxon>
    </lineage>
</organism>
<comment type="subcellular location">
    <subcellularLocation>
        <location evidence="2">Cell membrane</location>
        <topology evidence="2">Multi-pass membrane protein</topology>
    </subcellularLocation>
</comment>
<dbReference type="InterPro" id="IPR039506">
    <property type="entry name" value="SPOB_a"/>
</dbReference>
<feature type="transmembrane region" description="Helical" evidence="14">
    <location>
        <begin position="20"/>
        <end position="38"/>
    </location>
</feature>
<dbReference type="GO" id="GO:0005524">
    <property type="term" value="F:ATP binding"/>
    <property type="evidence" value="ECO:0007669"/>
    <property type="project" value="UniProtKB-KW"/>
</dbReference>
<reference evidence="16 17" key="1">
    <citation type="submission" date="2016-10" db="EMBL/GenBank/DDBJ databases">
        <authorList>
            <person name="de Groot N.N."/>
        </authorList>
    </citation>
    <scope>NUCLEOTIDE SEQUENCE [LARGE SCALE GENOMIC DNA]</scope>
    <source>
        <strain evidence="16 17">DSM 7343</strain>
    </source>
</reference>